<proteinExistence type="inferred from homology"/>
<comment type="subcellular location">
    <subcellularLocation>
        <location evidence="1">Mitochondrion matrix</location>
    </subcellularLocation>
</comment>
<name>A0AAW1AU51_CROAD</name>
<accession>A0AAW1AU51</accession>
<evidence type="ECO:0000256" key="7">
    <source>
        <dbReference type="ARBA" id="ARBA00022946"/>
    </source>
</evidence>
<evidence type="ECO:0000256" key="15">
    <source>
        <dbReference type="ARBA" id="ARBA00051293"/>
    </source>
</evidence>
<dbReference type="PANTHER" id="PTHR11941:SF45">
    <property type="entry name" value="ENOYL-COA DELTA ISOMERASE 1, MITOCHONDRIAL"/>
    <property type="match status" value="1"/>
</dbReference>
<dbReference type="PROSITE" id="PS00166">
    <property type="entry name" value="ENOYL_COA_HYDRATASE"/>
    <property type="match status" value="1"/>
</dbReference>
<evidence type="ECO:0000256" key="14">
    <source>
        <dbReference type="ARBA" id="ARBA00050938"/>
    </source>
</evidence>
<evidence type="ECO:0000256" key="2">
    <source>
        <dbReference type="ARBA" id="ARBA00005005"/>
    </source>
</evidence>
<dbReference type="InterPro" id="IPR001753">
    <property type="entry name" value="Enoyl-CoA_hydra/iso"/>
</dbReference>
<comment type="catalytic activity">
    <reaction evidence="12">
        <text>a (3E)-enoyl-CoA = a 4-saturated (2E)-enoyl-CoA</text>
        <dbReference type="Rhea" id="RHEA:45228"/>
        <dbReference type="ChEBI" id="CHEBI:58521"/>
        <dbReference type="ChEBI" id="CHEBI:85097"/>
        <dbReference type="EC" id="5.3.3.8"/>
    </reaction>
    <physiologicalReaction direction="left-to-right" evidence="12">
        <dbReference type="Rhea" id="RHEA:45229"/>
    </physiologicalReaction>
</comment>
<evidence type="ECO:0000313" key="25">
    <source>
        <dbReference type="EMBL" id="KAK9393021.1"/>
    </source>
</evidence>
<evidence type="ECO:0000256" key="16">
    <source>
        <dbReference type="ARBA" id="ARBA00052376"/>
    </source>
</evidence>
<evidence type="ECO:0000256" key="10">
    <source>
        <dbReference type="ARBA" id="ARBA00023128"/>
    </source>
</evidence>
<dbReference type="InterPro" id="IPR018376">
    <property type="entry name" value="Enoyl-CoA_hyd/isom_CS"/>
</dbReference>
<evidence type="ECO:0000256" key="8">
    <source>
        <dbReference type="ARBA" id="ARBA00022990"/>
    </source>
</evidence>
<keyword evidence="26" id="KW-1185">Reference proteome</keyword>
<evidence type="ECO:0000256" key="6">
    <source>
        <dbReference type="ARBA" id="ARBA00022832"/>
    </source>
</evidence>
<keyword evidence="11 25" id="KW-0413">Isomerase</keyword>
<keyword evidence="6" id="KW-0276">Fatty acid metabolism</keyword>
<dbReference type="Gene3D" id="6.10.250.170">
    <property type="match status" value="1"/>
</dbReference>
<sequence>MRRSARVCAGAPAYAQERPACAGAPEKPRPRVLGADGTSIPSKMAAAMAGKLVGRLVGRAAGPGGALSRPLTRLAFPAGPRRAMSGASPVLVELDKRAGVAVVRLQQPPVNGLSLALLTELCLALQKLEDDRACRGLVVTSAVPGIFSAGLDVTEMCGRSEERLGEFWRAVQQLWILLSGSRLATVAAVNGSSPAGGCLMALSCDYRIMADNPKYSIGLNETRLGIVAPFWLRDSLVKTVGHRAAERSLQLGLLYSPQEALKIGLVDDLVPEEKIQARAAEVMAQWLAIPDHARQLTKSALRKQALDHLLMHREADIQDFTRFISRDAIQKSLQKYMEMLKQKA</sequence>
<evidence type="ECO:0000313" key="26">
    <source>
        <dbReference type="Proteomes" id="UP001474421"/>
    </source>
</evidence>
<keyword evidence="9" id="KW-0443">Lipid metabolism</keyword>
<evidence type="ECO:0000256" key="23">
    <source>
        <dbReference type="ARBA" id="ARBA00083575"/>
    </source>
</evidence>
<organism evidence="25 26">
    <name type="scientific">Crotalus adamanteus</name>
    <name type="common">Eastern diamondback rattlesnake</name>
    <dbReference type="NCBI Taxonomy" id="8729"/>
    <lineage>
        <taxon>Eukaryota</taxon>
        <taxon>Metazoa</taxon>
        <taxon>Chordata</taxon>
        <taxon>Craniata</taxon>
        <taxon>Vertebrata</taxon>
        <taxon>Euteleostomi</taxon>
        <taxon>Lepidosauria</taxon>
        <taxon>Squamata</taxon>
        <taxon>Bifurcata</taxon>
        <taxon>Unidentata</taxon>
        <taxon>Episquamata</taxon>
        <taxon>Toxicofera</taxon>
        <taxon>Serpentes</taxon>
        <taxon>Colubroidea</taxon>
        <taxon>Viperidae</taxon>
        <taxon>Crotalinae</taxon>
        <taxon>Crotalus</taxon>
    </lineage>
</organism>
<evidence type="ECO:0000256" key="9">
    <source>
        <dbReference type="ARBA" id="ARBA00023098"/>
    </source>
</evidence>
<dbReference type="GO" id="GO:0005759">
    <property type="term" value="C:mitochondrial matrix"/>
    <property type="evidence" value="ECO:0007669"/>
    <property type="project" value="UniProtKB-SubCell"/>
</dbReference>
<dbReference type="GO" id="GO:0004165">
    <property type="term" value="F:delta(3)-delta(2)-enoyl-CoA isomerase activity"/>
    <property type="evidence" value="ECO:0007669"/>
    <property type="project" value="UniProtKB-EC"/>
</dbReference>
<reference evidence="25 26" key="1">
    <citation type="journal article" date="2024" name="Proc. Natl. Acad. Sci. U.S.A.">
        <title>The genetic regulatory architecture and epigenomic basis for age-related changes in rattlesnake venom.</title>
        <authorList>
            <person name="Hogan M.P."/>
            <person name="Holding M.L."/>
            <person name="Nystrom G.S."/>
            <person name="Colston T.J."/>
            <person name="Bartlett D.A."/>
            <person name="Mason A.J."/>
            <person name="Ellsworth S.A."/>
            <person name="Rautsaw R.M."/>
            <person name="Lawrence K.C."/>
            <person name="Strickland J.L."/>
            <person name="He B."/>
            <person name="Fraser P."/>
            <person name="Margres M.J."/>
            <person name="Gilbert D.M."/>
            <person name="Gibbs H.L."/>
            <person name="Parkinson C.L."/>
            <person name="Rokyta D.R."/>
        </authorList>
    </citation>
    <scope>NUCLEOTIDE SEQUENCE [LARGE SCALE GENOMIC DNA]</scope>
    <source>
        <strain evidence="25">DRR0105</strain>
    </source>
</reference>
<comment type="subunit">
    <text evidence="4">Homotrimer.</text>
</comment>
<evidence type="ECO:0000256" key="13">
    <source>
        <dbReference type="ARBA" id="ARBA00036336"/>
    </source>
</evidence>
<gene>
    <name evidence="25" type="ORF">NXF25_016283</name>
</gene>
<comment type="catalytic activity">
    <reaction evidence="15">
        <text>(2E)-tetradecenoyl-CoA = (3Z)-tetradecenoyl-CoA</text>
        <dbReference type="Rhea" id="RHEA:29847"/>
        <dbReference type="ChEBI" id="CHEBI:61405"/>
        <dbReference type="ChEBI" id="CHEBI:61968"/>
    </reaction>
    <physiologicalReaction direction="right-to-left" evidence="15">
        <dbReference type="Rhea" id="RHEA:29849"/>
    </physiologicalReaction>
</comment>
<dbReference type="SUPFAM" id="SSF52096">
    <property type="entry name" value="ClpP/crotonase"/>
    <property type="match status" value="1"/>
</dbReference>
<keyword evidence="10" id="KW-0496">Mitochondrion</keyword>
<dbReference type="InterPro" id="IPR029045">
    <property type="entry name" value="ClpP/crotonase-like_dom_sf"/>
</dbReference>
<keyword evidence="8" id="KW-0007">Acetylation</keyword>
<comment type="catalytic activity">
    <reaction evidence="13">
        <text>(3Z)-hexenoyl-CoA = (2E)-hexenoyl-CoA</text>
        <dbReference type="Rhea" id="RHEA:45748"/>
        <dbReference type="ChEBI" id="CHEBI:62077"/>
        <dbReference type="ChEBI" id="CHEBI:85415"/>
    </reaction>
    <physiologicalReaction direction="left-to-right" evidence="13">
        <dbReference type="Rhea" id="RHEA:45749"/>
    </physiologicalReaction>
</comment>
<dbReference type="PANTHER" id="PTHR11941">
    <property type="entry name" value="ENOYL-COA HYDRATASE-RELATED"/>
    <property type="match status" value="1"/>
</dbReference>
<evidence type="ECO:0000256" key="17">
    <source>
        <dbReference type="ARBA" id="ARBA00052542"/>
    </source>
</evidence>
<evidence type="ECO:0000256" key="21">
    <source>
        <dbReference type="ARBA" id="ARBA00078358"/>
    </source>
</evidence>
<evidence type="ECO:0000256" key="12">
    <source>
        <dbReference type="ARBA" id="ARBA00035949"/>
    </source>
</evidence>
<dbReference type="AlphaFoldDB" id="A0AAW1AU51"/>
<evidence type="ECO:0000256" key="20">
    <source>
        <dbReference type="ARBA" id="ARBA00076241"/>
    </source>
</evidence>
<evidence type="ECO:0000256" key="24">
    <source>
        <dbReference type="RuleBase" id="RU003707"/>
    </source>
</evidence>
<evidence type="ECO:0000256" key="22">
    <source>
        <dbReference type="ARBA" id="ARBA00082088"/>
    </source>
</evidence>
<dbReference type="EC" id="5.3.3.8" evidence="5"/>
<evidence type="ECO:0000256" key="18">
    <source>
        <dbReference type="ARBA" id="ARBA00056147"/>
    </source>
</evidence>
<comment type="pathway">
    <text evidence="2">Lipid metabolism; fatty acid beta-oxidation.</text>
</comment>
<keyword evidence="7" id="KW-0809">Transit peptide</keyword>
<dbReference type="CDD" id="cd06558">
    <property type="entry name" value="crotonase-like"/>
    <property type="match status" value="1"/>
</dbReference>
<evidence type="ECO:0000256" key="19">
    <source>
        <dbReference type="ARBA" id="ARBA00068317"/>
    </source>
</evidence>
<comment type="catalytic activity">
    <reaction evidence="17">
        <text>(3Z)-octenoyl-CoA = (2E)-octenoyl-CoA</text>
        <dbReference type="Rhea" id="RHEA:46044"/>
        <dbReference type="ChEBI" id="CHEBI:62242"/>
        <dbReference type="ChEBI" id="CHEBI:85640"/>
    </reaction>
    <physiologicalReaction direction="left-to-right" evidence="17">
        <dbReference type="Rhea" id="RHEA:46045"/>
    </physiologicalReaction>
</comment>
<dbReference type="GO" id="GO:0006635">
    <property type="term" value="P:fatty acid beta-oxidation"/>
    <property type="evidence" value="ECO:0007669"/>
    <property type="project" value="TreeGrafter"/>
</dbReference>
<dbReference type="Pfam" id="PF00378">
    <property type="entry name" value="ECH_1"/>
    <property type="match status" value="1"/>
</dbReference>
<evidence type="ECO:0000256" key="1">
    <source>
        <dbReference type="ARBA" id="ARBA00004305"/>
    </source>
</evidence>
<comment type="similarity">
    <text evidence="3 24">Belongs to the enoyl-CoA hydratase/isomerase family.</text>
</comment>
<dbReference type="Gene3D" id="3.90.226.10">
    <property type="entry name" value="2-enoyl-CoA Hydratase, Chain A, domain 1"/>
    <property type="match status" value="1"/>
</dbReference>
<dbReference type="FunFam" id="3.90.226.10:FF:000034">
    <property type="entry name" value="Enoyl-CoA delta isomerase 1"/>
    <property type="match status" value="1"/>
</dbReference>
<dbReference type="EMBL" id="JAOTOJ010000014">
    <property type="protein sequence ID" value="KAK9393021.1"/>
    <property type="molecule type" value="Genomic_DNA"/>
</dbReference>
<comment type="function">
    <text evidence="18">Key enzyme of fatty acid beta-oxidation. Able to isomerize both 3-cis (3Z) and 3-trans (3E) double bonds into the 2-trans (2E) form in a range of enoyl-CoA species, with a preference for (3Z)-enoyl-CoAs over (3E)-enoyl-CoAs. The catalytic efficiency of this enzyme is not affected by the fatty acyl chain length.</text>
</comment>
<evidence type="ECO:0000256" key="5">
    <source>
        <dbReference type="ARBA" id="ARBA00012064"/>
    </source>
</evidence>
<comment type="catalytic activity">
    <reaction evidence="16">
        <text>(3Z)-dodecenoyl-CoA = (2E)-dodecenoyl-CoA</text>
        <dbReference type="Rhea" id="RHEA:23716"/>
        <dbReference type="ChEBI" id="CHEBI:57330"/>
        <dbReference type="ChEBI" id="CHEBI:58543"/>
        <dbReference type="EC" id="5.3.3.8"/>
    </reaction>
    <physiologicalReaction direction="left-to-right" evidence="16">
        <dbReference type="Rhea" id="RHEA:23717"/>
    </physiologicalReaction>
</comment>
<protein>
    <recommendedName>
        <fullName evidence="19">Enoyl-CoA delta isomerase 1, mitochondrial</fullName>
        <ecNumber evidence="5">5.3.3.8</ecNumber>
    </recommendedName>
    <alternativeName>
        <fullName evidence="23">3,2-trans-enoyl-CoA isomerase</fullName>
    </alternativeName>
    <alternativeName>
        <fullName evidence="20 21">Delta(3),Delta(2)-enoyl-CoA isomerase</fullName>
    </alternativeName>
    <alternativeName>
        <fullName evidence="22">Dodecenoyl-CoA isomerase</fullName>
    </alternativeName>
</protein>
<comment type="caution">
    <text evidence="25">The sequence shown here is derived from an EMBL/GenBank/DDBJ whole genome shotgun (WGS) entry which is preliminary data.</text>
</comment>
<evidence type="ECO:0000256" key="4">
    <source>
        <dbReference type="ARBA" id="ARBA00011233"/>
    </source>
</evidence>
<comment type="catalytic activity">
    <reaction evidence="14">
        <text>(3Z)-decenoyl-CoA = (2E)-decenoyl-CoA</text>
        <dbReference type="Rhea" id="RHEA:77195"/>
        <dbReference type="ChEBI" id="CHEBI:61406"/>
        <dbReference type="ChEBI" id="CHEBI:195601"/>
    </reaction>
    <physiologicalReaction direction="left-to-right" evidence="14">
        <dbReference type="Rhea" id="RHEA:77196"/>
    </physiologicalReaction>
</comment>
<evidence type="ECO:0000256" key="3">
    <source>
        <dbReference type="ARBA" id="ARBA00005254"/>
    </source>
</evidence>
<evidence type="ECO:0000256" key="11">
    <source>
        <dbReference type="ARBA" id="ARBA00023235"/>
    </source>
</evidence>
<dbReference type="Proteomes" id="UP001474421">
    <property type="component" value="Unassembled WGS sequence"/>
</dbReference>